<sequence>MRLMRKWSGGLLIIALALILLIRYSLVTKDSVNKHSAAYDFFNNHPTNASIAIKSSRPRLIPNDAKRADVINVYGLSELFSPTDIISKEEAKVLDVWIHMRTILSRSDYLPETTQGIIEASISWKELLSTLSEQKASRLMENSSSSSSSHVEDNKNCSFSVSMENDSVLRYGSSLQFPCGLVEDSSITVVGFPNGLNRSFQIELIGSKLKDEIHPPVVLHYEVSLPRDELKEDPVITQNAWTAGSGWGKDEKCPARRSTSNLEVDGLVLCNEQVVNEDNISRRQPNGEKLTNASHGSSHTSYNFPFVEGNPFTATVWVGVEGFHMTVNGRHETSFAYREKLEPWLVSDIKVTGGLDLLSALATGLPVSEDLDLIDIERLKAPLLPRKRIIMLIGVFSTGNNFERRMALRRSWMQYEVVRSGQVAVRFFVGLNKNSIVNAELWREAQTYGDIQLMPFVDYYDLITLKTIAICLMGTKILPAKYIMKTDDDAFVRIDEILAGLKEKPSNGLLYGLISFDSEPIRERDSKWYISDEEWPHSLYPPWAHGPGYVLSRDVAKFIVQGHQERYLKLFKLEDVAMGIWIDQFKKNGQEVHYMTDDRFKISGCEESYILAHYQNPSMVLCLWEKLQKEHEAVCC</sequence>
<name>A0A4Y7IMS9_PAPSO</name>
<reference evidence="16 17" key="1">
    <citation type="journal article" date="2018" name="Science">
        <title>The opium poppy genome and morphinan production.</title>
        <authorList>
            <person name="Guo L."/>
            <person name="Winzer T."/>
            <person name="Yang X."/>
            <person name="Li Y."/>
            <person name="Ning Z."/>
            <person name="He Z."/>
            <person name="Teodor R."/>
            <person name="Lu Y."/>
            <person name="Bowser T.A."/>
            <person name="Graham I.A."/>
            <person name="Ye K."/>
        </authorList>
    </citation>
    <scope>NUCLEOTIDE SEQUENCE [LARGE SCALE GENOMIC DNA]</scope>
    <source>
        <strain evidence="17">cv. HN1</strain>
        <tissue evidence="16">Leaves</tissue>
    </source>
</reference>
<keyword evidence="10" id="KW-0333">Golgi apparatus</keyword>
<organism evidence="16 17">
    <name type="scientific">Papaver somniferum</name>
    <name type="common">Opium poppy</name>
    <dbReference type="NCBI Taxonomy" id="3469"/>
    <lineage>
        <taxon>Eukaryota</taxon>
        <taxon>Viridiplantae</taxon>
        <taxon>Streptophyta</taxon>
        <taxon>Embryophyta</taxon>
        <taxon>Tracheophyta</taxon>
        <taxon>Spermatophyta</taxon>
        <taxon>Magnoliopsida</taxon>
        <taxon>Ranunculales</taxon>
        <taxon>Papaveraceae</taxon>
        <taxon>Papaveroideae</taxon>
        <taxon>Papaver</taxon>
    </lineage>
</organism>
<keyword evidence="11" id="KW-0472">Membrane</keyword>
<evidence type="ECO:0000256" key="8">
    <source>
        <dbReference type="ARBA" id="ARBA00022968"/>
    </source>
</evidence>
<dbReference type="UniPathway" id="UPA00378"/>
<keyword evidence="7" id="KW-0812">Transmembrane</keyword>
<evidence type="ECO:0000256" key="3">
    <source>
        <dbReference type="ARBA" id="ARBA00004922"/>
    </source>
</evidence>
<keyword evidence="5" id="KW-0328">Glycosyltransferase</keyword>
<accession>A0A4Y7IMS9</accession>
<keyword evidence="6" id="KW-0808">Transferase</keyword>
<protein>
    <recommendedName>
        <fullName evidence="15">Galectin domain-containing protein</fullName>
    </recommendedName>
</protein>
<dbReference type="OMA" id="LEIPCGL"/>
<dbReference type="InterPro" id="IPR001079">
    <property type="entry name" value="Galectin_CRD"/>
</dbReference>
<dbReference type="GO" id="GO:0030246">
    <property type="term" value="F:carbohydrate binding"/>
    <property type="evidence" value="ECO:0007669"/>
    <property type="project" value="InterPro"/>
</dbReference>
<dbReference type="PANTHER" id="PTHR11214">
    <property type="entry name" value="BETA-1,3-N-ACETYLGLUCOSAMINYLTRANSFERASE"/>
    <property type="match status" value="1"/>
</dbReference>
<dbReference type="GO" id="GO:1901137">
    <property type="term" value="P:carbohydrate derivative biosynthetic process"/>
    <property type="evidence" value="ECO:0007669"/>
    <property type="project" value="UniProtKB-ARBA"/>
</dbReference>
<keyword evidence="12" id="KW-0325">Glycoprotein</keyword>
<evidence type="ECO:0000256" key="10">
    <source>
        <dbReference type="ARBA" id="ARBA00023034"/>
    </source>
</evidence>
<keyword evidence="8" id="KW-0735">Signal-anchor</keyword>
<evidence type="ECO:0000256" key="7">
    <source>
        <dbReference type="ARBA" id="ARBA00022692"/>
    </source>
</evidence>
<dbReference type="SUPFAM" id="SSF49899">
    <property type="entry name" value="Concanavalin A-like lectins/glucanases"/>
    <property type="match status" value="1"/>
</dbReference>
<dbReference type="SMART" id="SM00908">
    <property type="entry name" value="Gal-bind_lectin"/>
    <property type="match status" value="1"/>
</dbReference>
<dbReference type="STRING" id="3469.A0A4Y7IMS9"/>
<dbReference type="Gramene" id="RZC48768">
    <property type="protein sequence ID" value="RZC48768"/>
    <property type="gene ID" value="C5167_017193"/>
</dbReference>
<dbReference type="PANTHER" id="PTHR11214:SF3">
    <property type="entry name" value="BETA-1,3-GALACTOSYLTRANSFERASE 6"/>
    <property type="match status" value="1"/>
</dbReference>
<evidence type="ECO:0000256" key="14">
    <source>
        <dbReference type="SAM" id="MobiDB-lite"/>
    </source>
</evidence>
<evidence type="ECO:0000259" key="15">
    <source>
        <dbReference type="PROSITE" id="PS51304"/>
    </source>
</evidence>
<evidence type="ECO:0000256" key="6">
    <source>
        <dbReference type="ARBA" id="ARBA00022679"/>
    </source>
</evidence>
<comment type="pathway">
    <text evidence="3">Protein modification; protein glycosylation.</text>
</comment>
<evidence type="ECO:0000256" key="2">
    <source>
        <dbReference type="ARBA" id="ARBA00004323"/>
    </source>
</evidence>
<evidence type="ECO:0000313" key="16">
    <source>
        <dbReference type="EMBL" id="RZC48768.1"/>
    </source>
</evidence>
<proteinExistence type="inferred from homology"/>
<keyword evidence="17" id="KW-1185">Reference proteome</keyword>
<feature type="region of interest" description="Disordered" evidence="14">
    <location>
        <begin position="279"/>
        <end position="298"/>
    </location>
</feature>
<evidence type="ECO:0000313" key="17">
    <source>
        <dbReference type="Proteomes" id="UP000316621"/>
    </source>
</evidence>
<dbReference type="Pfam" id="PF01762">
    <property type="entry name" value="Galactosyl_T"/>
    <property type="match status" value="1"/>
</dbReference>
<feature type="domain" description="Galectin" evidence="15">
    <location>
        <begin position="173"/>
        <end position="363"/>
    </location>
</feature>
<comment type="cofactor">
    <cofactor evidence="1">
        <name>Mn(2+)</name>
        <dbReference type="ChEBI" id="CHEBI:29035"/>
    </cofactor>
</comment>
<gene>
    <name evidence="16" type="ORF">C5167_017193</name>
</gene>
<dbReference type="OrthoDB" id="2139606at2759"/>
<dbReference type="GO" id="GO:0000139">
    <property type="term" value="C:Golgi membrane"/>
    <property type="evidence" value="ECO:0007669"/>
    <property type="project" value="UniProtKB-SubCell"/>
</dbReference>
<evidence type="ECO:0000256" key="11">
    <source>
        <dbReference type="ARBA" id="ARBA00023136"/>
    </source>
</evidence>
<dbReference type="InterPro" id="IPR002659">
    <property type="entry name" value="Glyco_trans_31"/>
</dbReference>
<keyword evidence="9" id="KW-1133">Transmembrane helix</keyword>
<dbReference type="FunFam" id="3.90.550.50:FF:000015">
    <property type="entry name" value="Beta-1,3-galactosyltransferase GALT1"/>
    <property type="match status" value="1"/>
</dbReference>
<evidence type="ECO:0000256" key="4">
    <source>
        <dbReference type="ARBA" id="ARBA00008661"/>
    </source>
</evidence>
<dbReference type="Proteomes" id="UP000316621">
    <property type="component" value="Chromosome 2"/>
</dbReference>
<evidence type="ECO:0000256" key="5">
    <source>
        <dbReference type="ARBA" id="ARBA00022676"/>
    </source>
</evidence>
<dbReference type="Pfam" id="PF00337">
    <property type="entry name" value="Gal-bind_lectin"/>
    <property type="match status" value="1"/>
</dbReference>
<dbReference type="AlphaFoldDB" id="A0A4Y7IMS9"/>
<dbReference type="PROSITE" id="PS51304">
    <property type="entry name" value="GALECTIN"/>
    <property type="match status" value="1"/>
</dbReference>
<dbReference type="InterPro" id="IPR013320">
    <property type="entry name" value="ConA-like_dom_sf"/>
</dbReference>
<dbReference type="Gene3D" id="3.90.550.50">
    <property type="match status" value="1"/>
</dbReference>
<evidence type="ECO:0000256" key="12">
    <source>
        <dbReference type="ARBA" id="ARBA00023180"/>
    </source>
</evidence>
<comment type="subcellular location">
    <subcellularLocation>
        <location evidence="2">Golgi apparatus membrane</location>
        <topology evidence="2">Single-pass type II membrane protein</topology>
    </subcellularLocation>
</comment>
<comment type="similarity">
    <text evidence="4">Belongs to the glycosyltransferase 31 family.</text>
</comment>
<evidence type="ECO:0000256" key="13">
    <source>
        <dbReference type="ARBA" id="ARBA00023211"/>
    </source>
</evidence>
<dbReference type="EMBL" id="CM010716">
    <property type="protein sequence ID" value="RZC48768.1"/>
    <property type="molecule type" value="Genomic_DNA"/>
</dbReference>
<evidence type="ECO:0000256" key="9">
    <source>
        <dbReference type="ARBA" id="ARBA00022989"/>
    </source>
</evidence>
<evidence type="ECO:0000256" key="1">
    <source>
        <dbReference type="ARBA" id="ARBA00001936"/>
    </source>
</evidence>
<dbReference type="Gene3D" id="2.60.120.200">
    <property type="match status" value="1"/>
</dbReference>
<keyword evidence="13" id="KW-0464">Manganese</keyword>
<dbReference type="GO" id="GO:0008378">
    <property type="term" value="F:galactosyltransferase activity"/>
    <property type="evidence" value="ECO:0007669"/>
    <property type="project" value="UniProtKB-ARBA"/>
</dbReference>